<protein>
    <submittedName>
        <fullName evidence="4">Metaxin-1</fullName>
    </submittedName>
</protein>
<keyword evidence="2" id="KW-0472">Membrane</keyword>
<dbReference type="EMBL" id="JARQWQ010000167">
    <property type="protein sequence ID" value="KAK2547807.1"/>
    <property type="molecule type" value="Genomic_DNA"/>
</dbReference>
<keyword evidence="2" id="KW-1133">Transmembrane helix</keyword>
<dbReference type="InterPro" id="IPR033468">
    <property type="entry name" value="Metaxin_GST"/>
</dbReference>
<accession>A0AAD9PRN1</accession>
<keyword evidence="5" id="KW-1185">Reference proteome</keyword>
<dbReference type="Pfam" id="PF17171">
    <property type="entry name" value="GST_C_6"/>
    <property type="match status" value="1"/>
</dbReference>
<feature type="region of interest" description="Disordered" evidence="1">
    <location>
        <begin position="101"/>
        <end position="131"/>
    </location>
</feature>
<proteinExistence type="predicted"/>
<name>A0AAD9PRN1_ACRCE</name>
<dbReference type="InterPro" id="IPR036282">
    <property type="entry name" value="Glutathione-S-Trfase_C_sf"/>
</dbReference>
<dbReference type="GO" id="GO:0001401">
    <property type="term" value="C:SAM complex"/>
    <property type="evidence" value="ECO:0007669"/>
    <property type="project" value="TreeGrafter"/>
</dbReference>
<evidence type="ECO:0000313" key="5">
    <source>
        <dbReference type="Proteomes" id="UP001249851"/>
    </source>
</evidence>
<reference evidence="4" key="1">
    <citation type="journal article" date="2023" name="G3 (Bethesda)">
        <title>Whole genome assembly and annotation of the endangered Caribbean coral Acropora cervicornis.</title>
        <authorList>
            <person name="Selwyn J.D."/>
            <person name="Vollmer S.V."/>
        </authorList>
    </citation>
    <scope>NUCLEOTIDE SEQUENCE</scope>
    <source>
        <strain evidence="4">K2</strain>
    </source>
</reference>
<evidence type="ECO:0000259" key="3">
    <source>
        <dbReference type="Pfam" id="PF17171"/>
    </source>
</evidence>
<sequence length="192" mass="22129">MSRKKRSEICEGVYSHEIDDLQLENKLFKEALECLKLLSNVLGDKDFFFSHRPTTLDAVVFSHLAVIYKAPLPNNKLHNYLQGYDNLSTFCRRVLQRYFSPETEEQQRQQDQPSAKRSSSQDDAAVDRNSESRSTTILPVVFAVVTMTAYAFISGLVEVKFTRTKNSYSEESTPELGYTFEGEHQRNQNRND</sequence>
<keyword evidence="2" id="KW-0812">Transmembrane</keyword>
<evidence type="ECO:0000256" key="2">
    <source>
        <dbReference type="SAM" id="Phobius"/>
    </source>
</evidence>
<feature type="compositionally biased region" description="Polar residues" evidence="1">
    <location>
        <begin position="109"/>
        <end position="122"/>
    </location>
</feature>
<gene>
    <name evidence="4" type="ORF">P5673_032145</name>
</gene>
<reference evidence="4" key="2">
    <citation type="journal article" date="2023" name="Science">
        <title>Genomic signatures of disease resistance in endangered staghorn corals.</title>
        <authorList>
            <person name="Vollmer S.V."/>
            <person name="Selwyn J.D."/>
            <person name="Despard B.A."/>
            <person name="Roesel C.L."/>
        </authorList>
    </citation>
    <scope>NUCLEOTIDE SEQUENCE</scope>
    <source>
        <strain evidence="4">K2</strain>
    </source>
</reference>
<dbReference type="GO" id="GO:0007005">
    <property type="term" value="P:mitochondrion organization"/>
    <property type="evidence" value="ECO:0007669"/>
    <property type="project" value="TreeGrafter"/>
</dbReference>
<dbReference type="Gene3D" id="1.20.1050.10">
    <property type="match status" value="1"/>
</dbReference>
<feature type="compositionally biased region" description="Basic and acidic residues" evidence="1">
    <location>
        <begin position="181"/>
        <end position="192"/>
    </location>
</feature>
<organism evidence="4 5">
    <name type="scientific">Acropora cervicornis</name>
    <name type="common">Staghorn coral</name>
    <dbReference type="NCBI Taxonomy" id="6130"/>
    <lineage>
        <taxon>Eukaryota</taxon>
        <taxon>Metazoa</taxon>
        <taxon>Cnidaria</taxon>
        <taxon>Anthozoa</taxon>
        <taxon>Hexacorallia</taxon>
        <taxon>Scleractinia</taxon>
        <taxon>Astrocoeniina</taxon>
        <taxon>Acroporidae</taxon>
        <taxon>Acropora</taxon>
    </lineage>
</organism>
<dbReference type="PANTHER" id="PTHR12289">
    <property type="entry name" value="METAXIN RELATED"/>
    <property type="match status" value="1"/>
</dbReference>
<comment type="caution">
    <text evidence="4">The sequence shown here is derived from an EMBL/GenBank/DDBJ whole genome shotgun (WGS) entry which is preliminary data.</text>
</comment>
<dbReference type="InterPro" id="IPR050931">
    <property type="entry name" value="Mito_Protein_Transport_Metaxin"/>
</dbReference>
<evidence type="ECO:0000313" key="4">
    <source>
        <dbReference type="EMBL" id="KAK2547807.1"/>
    </source>
</evidence>
<feature type="transmembrane region" description="Helical" evidence="2">
    <location>
        <begin position="137"/>
        <end position="157"/>
    </location>
</feature>
<evidence type="ECO:0000256" key="1">
    <source>
        <dbReference type="SAM" id="MobiDB-lite"/>
    </source>
</evidence>
<dbReference type="Proteomes" id="UP001249851">
    <property type="component" value="Unassembled WGS sequence"/>
</dbReference>
<dbReference type="PANTHER" id="PTHR12289:SF41">
    <property type="entry name" value="FAILED AXON CONNECTIONS-RELATED"/>
    <property type="match status" value="1"/>
</dbReference>
<dbReference type="SUPFAM" id="SSF47616">
    <property type="entry name" value="GST C-terminal domain-like"/>
    <property type="match status" value="1"/>
</dbReference>
<feature type="region of interest" description="Disordered" evidence="1">
    <location>
        <begin position="168"/>
        <end position="192"/>
    </location>
</feature>
<feature type="domain" description="Metaxin glutathione S-transferase" evidence="3">
    <location>
        <begin position="32"/>
        <end position="94"/>
    </location>
</feature>
<dbReference type="AlphaFoldDB" id="A0AAD9PRN1"/>